<feature type="non-terminal residue" evidence="1">
    <location>
        <position position="1"/>
    </location>
</feature>
<name>A0ABQ8NU03_PYRGI</name>
<evidence type="ECO:0000313" key="1">
    <source>
        <dbReference type="EMBL" id="KAI6301163.1"/>
    </source>
</evidence>
<reference evidence="1" key="1">
    <citation type="submission" date="2021-01" db="EMBL/GenBank/DDBJ databases">
        <title>Deciphering the adaptive evolutionary patterns associated with biogeogrpahic diversity in the finger millet blast pathogen Magnaporthe oryzae in Eastern Africa.</title>
        <authorList>
            <person name="Onyema G."/>
            <person name="Shittu T.A."/>
            <person name="Dodsworth S."/>
            <person name="Devilliers S."/>
            <person name="Muthumeenakshi S."/>
            <person name="Sreenivasaprasad S."/>
        </authorList>
    </citation>
    <scope>NUCLEOTIDE SEQUENCE</scope>
    <source>
        <strain evidence="1">D15/s37</strain>
    </source>
</reference>
<evidence type="ECO:0000313" key="2">
    <source>
        <dbReference type="Proteomes" id="UP001059893"/>
    </source>
</evidence>
<comment type="caution">
    <text evidence="1">The sequence shown here is derived from an EMBL/GenBank/DDBJ whole genome shotgun (WGS) entry which is preliminary data.</text>
</comment>
<keyword evidence="2" id="KW-1185">Reference proteome</keyword>
<organism evidence="1 2">
    <name type="scientific">Pyricularia grisea</name>
    <name type="common">Crabgrass-specific blast fungus</name>
    <name type="synonym">Magnaporthe grisea</name>
    <dbReference type="NCBI Taxonomy" id="148305"/>
    <lineage>
        <taxon>Eukaryota</taxon>
        <taxon>Fungi</taxon>
        <taxon>Dikarya</taxon>
        <taxon>Ascomycota</taxon>
        <taxon>Pezizomycotina</taxon>
        <taxon>Sordariomycetes</taxon>
        <taxon>Sordariomycetidae</taxon>
        <taxon>Magnaporthales</taxon>
        <taxon>Pyriculariaceae</taxon>
        <taxon>Pyricularia</taxon>
    </lineage>
</organism>
<protein>
    <submittedName>
        <fullName evidence="1">Uncharacterized protein</fullName>
    </submittedName>
</protein>
<dbReference type="Proteomes" id="UP001059893">
    <property type="component" value="Unassembled WGS sequence"/>
</dbReference>
<accession>A0ABQ8NU03</accession>
<feature type="non-terminal residue" evidence="1">
    <location>
        <position position="75"/>
    </location>
</feature>
<sequence>HLVCQHGHVGILLCRQIHRGSTGIVCCNNLRLLVRRPGCFHQRRILGMFVRWEGGFNGSLCRTSINNMRQSGNSV</sequence>
<gene>
    <name evidence="1" type="ORF">MCOR33_003338</name>
</gene>
<dbReference type="EMBL" id="JABSND010000042">
    <property type="protein sequence ID" value="KAI6301163.1"/>
    <property type="molecule type" value="Genomic_DNA"/>
</dbReference>
<proteinExistence type="predicted"/>